<dbReference type="InterPro" id="IPR009620">
    <property type="entry name" value="UPF0236"/>
</dbReference>
<dbReference type="RefSeq" id="WP_236727011.1">
    <property type="nucleotide sequence ID" value="NZ_CP010525.1"/>
</dbReference>
<dbReference type="NCBIfam" id="NF033529">
    <property type="entry name" value="transpos_ISLre2"/>
    <property type="match status" value="1"/>
</dbReference>
<evidence type="ECO:0000313" key="2">
    <source>
        <dbReference type="EMBL" id="AJO23179.1"/>
    </source>
</evidence>
<keyword evidence="3" id="KW-1185">Reference proteome</keyword>
<protein>
    <recommendedName>
        <fullName evidence="4">ISLre2 family transposase</fullName>
    </recommendedName>
</protein>
<organism evidence="2 3">
    <name type="scientific">Heyndrickxia coagulans</name>
    <name type="common">Weizmannia coagulans</name>
    <dbReference type="NCBI Taxonomy" id="1398"/>
    <lineage>
        <taxon>Bacteria</taxon>
        <taxon>Bacillati</taxon>
        <taxon>Bacillota</taxon>
        <taxon>Bacilli</taxon>
        <taxon>Bacillales</taxon>
        <taxon>Bacillaceae</taxon>
        <taxon>Heyndrickxia</taxon>
    </lineage>
</organism>
<gene>
    <name evidence="2" type="ORF">SB48_HM08orf03773</name>
</gene>
<dbReference type="EMBL" id="CP010525">
    <property type="protein sequence ID" value="AJO23179.1"/>
    <property type="molecule type" value="Genomic_DNA"/>
</dbReference>
<dbReference type="Pfam" id="PF06782">
    <property type="entry name" value="UPF0236"/>
    <property type="match status" value="1"/>
</dbReference>
<accession>A0AAN0T7A1</accession>
<dbReference type="AlphaFoldDB" id="A0AAN0T7A1"/>
<reference evidence="3" key="1">
    <citation type="submission" date="2015-01" db="EMBL/GenBank/DDBJ databases">
        <title>Comparative genome analysis of Bacillus coagulans HM-08, Clostridium butyricum HM-68, Bacillus subtilis HM-66 and Bacillus paralicheniformis BL-09.</title>
        <authorList>
            <person name="Zhang H."/>
        </authorList>
    </citation>
    <scope>NUCLEOTIDE SEQUENCE [LARGE SCALE GENOMIC DNA]</scope>
    <source>
        <strain evidence="3">HM-08</strain>
    </source>
</reference>
<dbReference type="Proteomes" id="UP000032024">
    <property type="component" value="Chromosome"/>
</dbReference>
<evidence type="ECO:0000256" key="1">
    <source>
        <dbReference type="ARBA" id="ARBA00006539"/>
    </source>
</evidence>
<sequence>MDIISIIAGLLKDTKSLIEFEEQLKLLMQKAFTQWVGDVFEELDKTIKQKKLEEGWEYCRSDNRSVQFLFGSVTFKRSLMRDKRGNSHYPLDECLGLVPHRRYSPLVELKVAELASENTYREVADILKEWTAVSLSHTTVGNMVKHVGKTQAEADKALVEELEIAVSLPEGKKVDYLFSEADGVFVRGLKKKQSMEVHHAILYEGWETNGKRVSLRQPTVIMTTEAIQTFWDEVQATAANTYSLEKAHVITNSDGGAGYTAERFQTAFSQSEFPVLNQLDTYHVAQAIIRTFGGGKSEIKEQIRKAIRTHDLDQFTLYLDTHESTLTDKKALKKIKEFRSYILKNWDRIFDWRDRVKNVPEGARGLGAMESNQRHISFRMKKRGMHWSELGAEAMVKIKQGILNGTLREAYLKHRSRSERKQRNLKQSIRMSQLLKQPVRPSVGVKIFDWRDRVKNVPEGARGLGAMESNQRHISFRMKKRGMHWSELGAEAMVKIKQGILNGTLREAYLKHRSRSERKQRNLKQSIRMSQLLKQPVRPSVGVKHGSVALHSSSSSAMGHLSKILELSF</sequence>
<evidence type="ECO:0008006" key="4">
    <source>
        <dbReference type="Google" id="ProtNLM"/>
    </source>
</evidence>
<proteinExistence type="inferred from homology"/>
<evidence type="ECO:0000313" key="3">
    <source>
        <dbReference type="Proteomes" id="UP000032024"/>
    </source>
</evidence>
<name>A0AAN0T7A1_HEYCO</name>
<comment type="similarity">
    <text evidence="1">Belongs to the UPF0236 family.</text>
</comment>